<evidence type="ECO:0000313" key="3">
    <source>
        <dbReference type="Proteomes" id="UP000422569"/>
    </source>
</evidence>
<gene>
    <name evidence="2" type="ORF">F7D14_20855</name>
</gene>
<dbReference type="AlphaFoldDB" id="A0A6B8MBQ2"/>
<accession>A0A6B8MBQ2</accession>
<keyword evidence="3" id="KW-1185">Reference proteome</keyword>
<name>A0A6B8MBQ2_9HYPH</name>
<evidence type="ECO:0000313" key="2">
    <source>
        <dbReference type="EMBL" id="QGN00039.1"/>
    </source>
</evidence>
<dbReference type="KEGG" id="mpar:F7D14_20855"/>
<organism evidence="2 3">
    <name type="scientific">Methylocystis parvus</name>
    <dbReference type="NCBI Taxonomy" id="134"/>
    <lineage>
        <taxon>Bacteria</taxon>
        <taxon>Pseudomonadati</taxon>
        <taxon>Pseudomonadota</taxon>
        <taxon>Alphaproteobacteria</taxon>
        <taxon>Hyphomicrobiales</taxon>
        <taxon>Methylocystaceae</taxon>
        <taxon>Methylocystis</taxon>
    </lineage>
</organism>
<geneLocation type="plasmid" evidence="2">
    <name>unnamed2</name>
</geneLocation>
<proteinExistence type="predicted"/>
<protein>
    <submittedName>
        <fullName evidence="2">Lytic transglycosylase domain-containing protein</fullName>
    </submittedName>
</protein>
<sequence length="182" mass="19649">MDLSAFMTSAERCSPTVDAQPLIEIVRTASDFEPLSLTIDGRKPIKILATSKDEAIALAMQTKVGKEEARLGLVGLTFADLDKAGIDVAEAFEPCSALRAAVQILNEDPNHFTRVRIAGVQGATRAKLAANNPLDGREERPFHQEDRALPEPAPLPKKPWDVFGSASGRSLLVYEAPASSQR</sequence>
<feature type="region of interest" description="Disordered" evidence="1">
    <location>
        <begin position="131"/>
        <end position="161"/>
    </location>
</feature>
<dbReference type="Proteomes" id="UP000422569">
    <property type="component" value="Plasmid unnamed2"/>
</dbReference>
<feature type="compositionally biased region" description="Basic and acidic residues" evidence="1">
    <location>
        <begin position="135"/>
        <end position="149"/>
    </location>
</feature>
<evidence type="ECO:0000256" key="1">
    <source>
        <dbReference type="SAM" id="MobiDB-lite"/>
    </source>
</evidence>
<dbReference type="EMBL" id="CP044333">
    <property type="protein sequence ID" value="QGN00039.1"/>
    <property type="molecule type" value="Genomic_DNA"/>
</dbReference>
<dbReference type="RefSeq" id="WP_016921261.1">
    <property type="nucleotide sequence ID" value="NZ_CP044333.1"/>
</dbReference>
<keyword evidence="2" id="KW-0614">Plasmid</keyword>
<reference evidence="2 3" key="1">
    <citation type="submission" date="2019-09" db="EMBL/GenBank/DDBJ databases">
        <title>Isolation and complete genome sequencing of Methylocystis species.</title>
        <authorList>
            <person name="Rumah B.L."/>
            <person name="Stead C.E."/>
            <person name="Stevens B.C."/>
            <person name="Minton N.P."/>
            <person name="Grosse-Honebrink A."/>
            <person name="Zhang Y."/>
        </authorList>
    </citation>
    <scope>NUCLEOTIDE SEQUENCE [LARGE SCALE GENOMIC DNA]</scope>
    <source>
        <strain evidence="2 3">BRCS2</strain>
        <plasmid evidence="2 3">unnamed2</plasmid>
    </source>
</reference>